<evidence type="ECO:0000313" key="3">
    <source>
        <dbReference type="EMBL" id="PVD31203.1"/>
    </source>
</evidence>
<dbReference type="AlphaFoldDB" id="A0A2T7PCR0"/>
<feature type="compositionally biased region" description="Polar residues" evidence="2">
    <location>
        <begin position="317"/>
        <end position="326"/>
    </location>
</feature>
<feature type="region of interest" description="Disordered" evidence="2">
    <location>
        <begin position="162"/>
        <end position="183"/>
    </location>
</feature>
<accession>A0A2T7PCR0</accession>
<organism evidence="3 4">
    <name type="scientific">Pomacea canaliculata</name>
    <name type="common">Golden apple snail</name>
    <dbReference type="NCBI Taxonomy" id="400727"/>
    <lineage>
        <taxon>Eukaryota</taxon>
        <taxon>Metazoa</taxon>
        <taxon>Spiralia</taxon>
        <taxon>Lophotrochozoa</taxon>
        <taxon>Mollusca</taxon>
        <taxon>Gastropoda</taxon>
        <taxon>Caenogastropoda</taxon>
        <taxon>Architaenioglossa</taxon>
        <taxon>Ampullarioidea</taxon>
        <taxon>Ampullariidae</taxon>
        <taxon>Pomacea</taxon>
    </lineage>
</organism>
<keyword evidence="1" id="KW-0175">Coiled coil</keyword>
<feature type="region of interest" description="Disordered" evidence="2">
    <location>
        <begin position="284"/>
        <end position="335"/>
    </location>
</feature>
<evidence type="ECO:0000256" key="2">
    <source>
        <dbReference type="SAM" id="MobiDB-lite"/>
    </source>
</evidence>
<evidence type="ECO:0000313" key="4">
    <source>
        <dbReference type="Proteomes" id="UP000245119"/>
    </source>
</evidence>
<feature type="region of interest" description="Disordered" evidence="2">
    <location>
        <begin position="219"/>
        <end position="266"/>
    </location>
</feature>
<comment type="caution">
    <text evidence="3">The sequence shown here is derived from an EMBL/GenBank/DDBJ whole genome shotgun (WGS) entry which is preliminary data.</text>
</comment>
<reference evidence="3 4" key="1">
    <citation type="submission" date="2018-04" db="EMBL/GenBank/DDBJ databases">
        <title>The genome of golden apple snail Pomacea canaliculata provides insight into stress tolerance and invasive adaptation.</title>
        <authorList>
            <person name="Liu C."/>
            <person name="Liu B."/>
            <person name="Ren Y."/>
            <person name="Zhang Y."/>
            <person name="Wang H."/>
            <person name="Li S."/>
            <person name="Jiang F."/>
            <person name="Yin L."/>
            <person name="Zhang G."/>
            <person name="Qian W."/>
            <person name="Fan W."/>
        </authorList>
    </citation>
    <scope>NUCLEOTIDE SEQUENCE [LARGE SCALE GENOMIC DNA]</scope>
    <source>
        <strain evidence="3">SZHN2017</strain>
        <tissue evidence="3">Muscle</tissue>
    </source>
</reference>
<protein>
    <submittedName>
        <fullName evidence="3">Uncharacterized protein</fullName>
    </submittedName>
</protein>
<feature type="coiled-coil region" evidence="1">
    <location>
        <begin position="127"/>
        <end position="154"/>
    </location>
</feature>
<evidence type="ECO:0000256" key="1">
    <source>
        <dbReference type="SAM" id="Coils"/>
    </source>
</evidence>
<feature type="compositionally biased region" description="Polar residues" evidence="2">
    <location>
        <begin position="171"/>
        <end position="183"/>
    </location>
</feature>
<name>A0A2T7PCR0_POMCA</name>
<sequence length="360" mass="38919">MLQLEDCSILQERRKIRAAIKEVHGLVTESSSPLSHVALSGKVTGDHVASCSLSQVVYTPVFPSSPRPSYGISLHATSSLQVPPVTSGVMALSSNPVSLTMTASPLFTAGGALAYERRNSMATLSSAADDRLKRQRLKENIDSLSESLAQWKMKRFLSASVSVKPPASVSDKTPASVTDKTPASASARLFSVSDQPPDSPHITELLRFSRLGSKRLSVDSVDSDNTQHAPTLGTALSCEQLSAHRKSDRNVTARGDHTSSDVPPRLTVRRGSHVFLSDGDITFPVVPSHDNDDDSAFTSTATSRSSNDQTRHDGVVIQQTRRTSGGETNGGDQRVGRALYRGKWRDEDELLDLRWSRDGK</sequence>
<gene>
    <name evidence="3" type="ORF">C0Q70_06615</name>
</gene>
<dbReference type="EMBL" id="PZQS01000004">
    <property type="protein sequence ID" value="PVD31203.1"/>
    <property type="molecule type" value="Genomic_DNA"/>
</dbReference>
<keyword evidence="4" id="KW-1185">Reference proteome</keyword>
<dbReference type="OrthoDB" id="10017054at2759"/>
<dbReference type="Proteomes" id="UP000245119">
    <property type="component" value="Linkage Group LG4"/>
</dbReference>
<feature type="compositionally biased region" description="Low complexity" evidence="2">
    <location>
        <begin position="296"/>
        <end position="306"/>
    </location>
</feature>
<feature type="compositionally biased region" description="Basic and acidic residues" evidence="2">
    <location>
        <begin position="248"/>
        <end position="259"/>
    </location>
</feature>
<proteinExistence type="predicted"/>